<dbReference type="Pfam" id="PF00149">
    <property type="entry name" value="Metallophos"/>
    <property type="match status" value="1"/>
</dbReference>
<evidence type="ECO:0000256" key="1">
    <source>
        <dbReference type="ARBA" id="ARBA00001936"/>
    </source>
</evidence>
<dbReference type="PANTHER" id="PTHR11668">
    <property type="entry name" value="SERINE/THREONINE PROTEIN PHOSPHATASE"/>
    <property type="match status" value="1"/>
</dbReference>
<sequence>RGPALLRLATPLNICGDVHGQYYDLLRMLELVGPPPEQRYLFLGDYVDRGPQSVEVIVLLLALRLRHPDCMALLRGNHESALLNRNYGFYRELERRGYSQSLQKRFADCFNCMPLAAVVGGRIFCCHGGLSPELRDLEQINMLPRPADVPRSGLFCDLLWSDPEYVAGWEPNVTRGCSYLFGPEVVDEFLRTHGLDLVCRAHQVVEEGYEFFARRGLVTIFSAPNYSKNWCCNSGVVMNVSPELVCSFVVFKEDRSSPDGATSH</sequence>
<evidence type="ECO:0000313" key="8">
    <source>
        <dbReference type="RefSeq" id="XP_034234230.1"/>
    </source>
</evidence>
<dbReference type="FunFam" id="3.60.21.10:FF:000212">
    <property type="entry name" value="Serine/threonine-protein phosphatase"/>
    <property type="match status" value="1"/>
</dbReference>
<dbReference type="InterPro" id="IPR006186">
    <property type="entry name" value="Ser/Thr-sp_prot-phosphatase"/>
</dbReference>
<protein>
    <recommendedName>
        <fullName evidence="5">Serine/threonine-protein phosphatase</fullName>
        <ecNumber evidence="5">3.1.3.16</ecNumber>
    </recommendedName>
</protein>
<dbReference type="SMART" id="SM00156">
    <property type="entry name" value="PP2Ac"/>
    <property type="match status" value="1"/>
</dbReference>
<dbReference type="InterPro" id="IPR004843">
    <property type="entry name" value="Calcineurin-like_PHP"/>
</dbReference>
<keyword evidence="7" id="KW-1185">Reference proteome</keyword>
<accession>A0A6P8YBQ6</accession>
<dbReference type="GeneID" id="117641194"/>
<comment type="cofactor">
    <cofactor evidence="1">
        <name>Mn(2+)</name>
        <dbReference type="ChEBI" id="CHEBI:29035"/>
    </cofactor>
</comment>
<evidence type="ECO:0000313" key="7">
    <source>
        <dbReference type="Proteomes" id="UP000515158"/>
    </source>
</evidence>
<dbReference type="OrthoDB" id="10291103at2759"/>
<evidence type="ECO:0000256" key="3">
    <source>
        <dbReference type="ARBA" id="ARBA00022801"/>
    </source>
</evidence>
<dbReference type="KEGG" id="tpal:117641194"/>
<dbReference type="GO" id="GO:0046872">
    <property type="term" value="F:metal ion binding"/>
    <property type="evidence" value="ECO:0007669"/>
    <property type="project" value="UniProtKB-KW"/>
</dbReference>
<dbReference type="PANTHER" id="PTHR11668:SF496">
    <property type="entry name" value="SERINE_THREONINE-PROTEIN PHOSPHATASE"/>
    <property type="match status" value="1"/>
</dbReference>
<dbReference type="GO" id="GO:0005737">
    <property type="term" value="C:cytoplasm"/>
    <property type="evidence" value="ECO:0007669"/>
    <property type="project" value="TreeGrafter"/>
</dbReference>
<name>A0A6P8YBQ6_THRPL</name>
<dbReference type="PRINTS" id="PR00114">
    <property type="entry name" value="STPHPHTASE"/>
</dbReference>
<dbReference type="GO" id="GO:0004722">
    <property type="term" value="F:protein serine/threonine phosphatase activity"/>
    <property type="evidence" value="ECO:0007669"/>
    <property type="project" value="UniProtKB-EC"/>
</dbReference>
<dbReference type="InParanoid" id="A0A6P8YBQ6"/>
<dbReference type="PROSITE" id="PS00125">
    <property type="entry name" value="SER_THR_PHOSPHATASE"/>
    <property type="match status" value="1"/>
</dbReference>
<dbReference type="RefSeq" id="XP_034234230.1">
    <property type="nucleotide sequence ID" value="XM_034378339.1"/>
</dbReference>
<evidence type="ECO:0000256" key="4">
    <source>
        <dbReference type="ARBA" id="ARBA00023211"/>
    </source>
</evidence>
<reference evidence="8" key="1">
    <citation type="submission" date="2025-08" db="UniProtKB">
        <authorList>
            <consortium name="RefSeq"/>
        </authorList>
    </citation>
    <scope>IDENTIFICATION</scope>
    <source>
        <tissue evidence="8">Total insect</tissue>
    </source>
</reference>
<keyword evidence="3 5" id="KW-0378">Hydrolase</keyword>
<keyword evidence="2" id="KW-0479">Metal-binding</keyword>
<comment type="catalytic activity">
    <reaction evidence="5">
        <text>O-phospho-L-threonyl-[protein] + H2O = L-threonyl-[protein] + phosphate</text>
        <dbReference type="Rhea" id="RHEA:47004"/>
        <dbReference type="Rhea" id="RHEA-COMP:11060"/>
        <dbReference type="Rhea" id="RHEA-COMP:11605"/>
        <dbReference type="ChEBI" id="CHEBI:15377"/>
        <dbReference type="ChEBI" id="CHEBI:30013"/>
        <dbReference type="ChEBI" id="CHEBI:43474"/>
        <dbReference type="ChEBI" id="CHEBI:61977"/>
        <dbReference type="EC" id="3.1.3.16"/>
    </reaction>
</comment>
<gene>
    <name evidence="8" type="primary">LOC117641194</name>
</gene>
<dbReference type="GO" id="GO:0005634">
    <property type="term" value="C:nucleus"/>
    <property type="evidence" value="ECO:0007669"/>
    <property type="project" value="TreeGrafter"/>
</dbReference>
<evidence type="ECO:0000256" key="2">
    <source>
        <dbReference type="ARBA" id="ARBA00022723"/>
    </source>
</evidence>
<keyword evidence="4" id="KW-0464">Manganese</keyword>
<dbReference type="InterPro" id="IPR029052">
    <property type="entry name" value="Metallo-depent_PP-like"/>
</dbReference>
<comment type="similarity">
    <text evidence="5">Belongs to the PPP phosphatase family.</text>
</comment>
<feature type="non-terminal residue" evidence="8">
    <location>
        <position position="1"/>
    </location>
</feature>
<feature type="domain" description="Serine/threonine specific protein phosphatases" evidence="6">
    <location>
        <begin position="74"/>
        <end position="79"/>
    </location>
</feature>
<evidence type="ECO:0000259" key="6">
    <source>
        <dbReference type="PROSITE" id="PS00125"/>
    </source>
</evidence>
<dbReference type="AlphaFoldDB" id="A0A6P8YBQ6"/>
<dbReference type="SUPFAM" id="SSF56300">
    <property type="entry name" value="Metallo-dependent phosphatases"/>
    <property type="match status" value="1"/>
</dbReference>
<organism evidence="8">
    <name type="scientific">Thrips palmi</name>
    <name type="common">Melon thrips</name>
    <dbReference type="NCBI Taxonomy" id="161013"/>
    <lineage>
        <taxon>Eukaryota</taxon>
        <taxon>Metazoa</taxon>
        <taxon>Ecdysozoa</taxon>
        <taxon>Arthropoda</taxon>
        <taxon>Hexapoda</taxon>
        <taxon>Insecta</taxon>
        <taxon>Pterygota</taxon>
        <taxon>Neoptera</taxon>
        <taxon>Paraneoptera</taxon>
        <taxon>Thysanoptera</taxon>
        <taxon>Terebrantia</taxon>
        <taxon>Thripoidea</taxon>
        <taxon>Thripidae</taxon>
        <taxon>Thrips</taxon>
    </lineage>
</organism>
<dbReference type="EC" id="3.1.3.16" evidence="5"/>
<dbReference type="Proteomes" id="UP000515158">
    <property type="component" value="Unplaced"/>
</dbReference>
<dbReference type="InterPro" id="IPR050341">
    <property type="entry name" value="PP1_catalytic_subunit"/>
</dbReference>
<evidence type="ECO:0000256" key="5">
    <source>
        <dbReference type="RuleBase" id="RU004273"/>
    </source>
</evidence>
<proteinExistence type="inferred from homology"/>
<dbReference type="Gene3D" id="3.60.21.10">
    <property type="match status" value="1"/>
</dbReference>